<evidence type="ECO:0000313" key="12">
    <source>
        <dbReference type="EMBL" id="MBA0128095.1"/>
    </source>
</evidence>
<evidence type="ECO:0000313" key="13">
    <source>
        <dbReference type="Proteomes" id="UP000582974"/>
    </source>
</evidence>
<keyword evidence="6 10" id="KW-0418">Kinase</keyword>
<dbReference type="GO" id="GO:0005737">
    <property type="term" value="C:cytoplasm"/>
    <property type="evidence" value="ECO:0007669"/>
    <property type="project" value="TreeGrafter"/>
</dbReference>
<comment type="caution">
    <text evidence="12">The sequence shown here is derived from an EMBL/GenBank/DDBJ whole genome shotgun (WGS) entry which is preliminary data.</text>
</comment>
<dbReference type="FunFam" id="3.40.50.300:FF:000522">
    <property type="entry name" value="Gluconokinase"/>
    <property type="match status" value="1"/>
</dbReference>
<comment type="pathway">
    <text evidence="1">Carbohydrate acid metabolism.</text>
</comment>
<dbReference type="InterPro" id="IPR027417">
    <property type="entry name" value="P-loop_NTPase"/>
</dbReference>
<evidence type="ECO:0000256" key="6">
    <source>
        <dbReference type="ARBA" id="ARBA00022777"/>
    </source>
</evidence>
<keyword evidence="7 10" id="KW-0067">ATP-binding</keyword>
<comment type="catalytic activity">
    <reaction evidence="9 10">
        <text>D-gluconate + ATP = 6-phospho-D-gluconate + ADP + H(+)</text>
        <dbReference type="Rhea" id="RHEA:19433"/>
        <dbReference type="ChEBI" id="CHEBI:15378"/>
        <dbReference type="ChEBI" id="CHEBI:18391"/>
        <dbReference type="ChEBI" id="CHEBI:30616"/>
        <dbReference type="ChEBI" id="CHEBI:58759"/>
        <dbReference type="ChEBI" id="CHEBI:456216"/>
        <dbReference type="EC" id="2.7.1.12"/>
    </reaction>
</comment>
<gene>
    <name evidence="12" type="ORF">H0B56_21325</name>
</gene>
<keyword evidence="8" id="KW-0311">Gluconate utilization</keyword>
<evidence type="ECO:0000256" key="1">
    <source>
        <dbReference type="ARBA" id="ARBA00004761"/>
    </source>
</evidence>
<evidence type="ECO:0000256" key="4">
    <source>
        <dbReference type="ARBA" id="ARBA00022679"/>
    </source>
</evidence>
<dbReference type="InterPro" id="IPR006001">
    <property type="entry name" value="Therm_gnt_kin"/>
</dbReference>
<keyword evidence="5 10" id="KW-0547">Nucleotide-binding</keyword>
<keyword evidence="13" id="KW-1185">Reference proteome</keyword>
<reference evidence="12 13" key="1">
    <citation type="submission" date="2020-07" db="EMBL/GenBank/DDBJ databases">
        <title>Genome of Haloechinothrix sp.</title>
        <authorList>
            <person name="Tang S.-K."/>
            <person name="Yang L."/>
            <person name="Zhu W.-Y."/>
        </authorList>
    </citation>
    <scope>NUCLEOTIDE SEQUENCE [LARGE SCALE GENOMIC DNA]</scope>
    <source>
        <strain evidence="12 13">YIM 98757</strain>
    </source>
</reference>
<evidence type="ECO:0000256" key="8">
    <source>
        <dbReference type="ARBA" id="ARBA00023064"/>
    </source>
</evidence>
<dbReference type="Proteomes" id="UP000582974">
    <property type="component" value="Unassembled WGS sequence"/>
</dbReference>
<evidence type="ECO:0000256" key="11">
    <source>
        <dbReference type="SAM" id="MobiDB-lite"/>
    </source>
</evidence>
<evidence type="ECO:0000256" key="2">
    <source>
        <dbReference type="ARBA" id="ARBA00008420"/>
    </source>
</evidence>
<organism evidence="12 13">
    <name type="scientific">Haloechinothrix aidingensis</name>
    <dbReference type="NCBI Taxonomy" id="2752311"/>
    <lineage>
        <taxon>Bacteria</taxon>
        <taxon>Bacillati</taxon>
        <taxon>Actinomycetota</taxon>
        <taxon>Actinomycetes</taxon>
        <taxon>Pseudonocardiales</taxon>
        <taxon>Pseudonocardiaceae</taxon>
        <taxon>Haloechinothrix</taxon>
    </lineage>
</organism>
<dbReference type="CDD" id="cd02021">
    <property type="entry name" value="GntK"/>
    <property type="match status" value="1"/>
</dbReference>
<dbReference type="SUPFAM" id="SSF52540">
    <property type="entry name" value="P-loop containing nucleoside triphosphate hydrolases"/>
    <property type="match status" value="1"/>
</dbReference>
<dbReference type="NCBIfam" id="TIGR01313">
    <property type="entry name" value="therm_gnt_kin"/>
    <property type="match status" value="1"/>
</dbReference>
<dbReference type="PANTHER" id="PTHR43442">
    <property type="entry name" value="GLUCONOKINASE-RELATED"/>
    <property type="match status" value="1"/>
</dbReference>
<evidence type="ECO:0000256" key="3">
    <source>
        <dbReference type="ARBA" id="ARBA00012054"/>
    </source>
</evidence>
<dbReference type="AlphaFoldDB" id="A0A838AG13"/>
<comment type="similarity">
    <text evidence="2 10">Belongs to the gluconokinase GntK/GntV family.</text>
</comment>
<protein>
    <recommendedName>
        <fullName evidence="3 10">Gluconokinase</fullName>
        <ecNumber evidence="3 10">2.7.1.12</ecNumber>
    </recommendedName>
</protein>
<dbReference type="GO" id="GO:0046316">
    <property type="term" value="F:gluconokinase activity"/>
    <property type="evidence" value="ECO:0007669"/>
    <property type="project" value="UniProtKB-EC"/>
</dbReference>
<evidence type="ECO:0000256" key="10">
    <source>
        <dbReference type="RuleBase" id="RU363066"/>
    </source>
</evidence>
<dbReference type="PANTHER" id="PTHR43442:SF3">
    <property type="entry name" value="GLUCONOKINASE-RELATED"/>
    <property type="match status" value="1"/>
</dbReference>
<accession>A0A838AG13</accession>
<dbReference type="GO" id="GO:0019521">
    <property type="term" value="P:D-gluconate metabolic process"/>
    <property type="evidence" value="ECO:0007669"/>
    <property type="project" value="UniProtKB-KW"/>
</dbReference>
<dbReference type="Gene3D" id="3.40.50.300">
    <property type="entry name" value="P-loop containing nucleotide triphosphate hydrolases"/>
    <property type="match status" value="1"/>
</dbReference>
<sequence>MVLRIDPYTATDERTPTQHVREGTVSHAGSSAPTVIVVMGVSGVGKSTVARLLAGELGWTMAEADQFHPENNIRKMTAGTPLTDADRIPWLRAIRGRIDEQAGTGQNLVLTCSALKRSYRDLLRRARARVRFVHLTGDTATVSERLLHRTGHFMPPELLRSQLADLEPLAPDEDGITVDSTATPERIVHTALATLAIGPQT</sequence>
<dbReference type="EC" id="2.7.1.12" evidence="3 10"/>
<dbReference type="EMBL" id="JACCKD010000009">
    <property type="protein sequence ID" value="MBA0128095.1"/>
    <property type="molecule type" value="Genomic_DNA"/>
</dbReference>
<evidence type="ECO:0000256" key="9">
    <source>
        <dbReference type="ARBA" id="ARBA00048090"/>
    </source>
</evidence>
<dbReference type="Pfam" id="PF13671">
    <property type="entry name" value="AAA_33"/>
    <property type="match status" value="1"/>
</dbReference>
<evidence type="ECO:0000256" key="7">
    <source>
        <dbReference type="ARBA" id="ARBA00022840"/>
    </source>
</evidence>
<dbReference type="GO" id="GO:0005524">
    <property type="term" value="F:ATP binding"/>
    <property type="evidence" value="ECO:0007669"/>
    <property type="project" value="UniProtKB-KW"/>
</dbReference>
<feature type="compositionally biased region" description="Basic and acidic residues" evidence="11">
    <location>
        <begin position="11"/>
        <end position="24"/>
    </location>
</feature>
<feature type="region of interest" description="Disordered" evidence="11">
    <location>
        <begin position="1"/>
        <end position="26"/>
    </location>
</feature>
<keyword evidence="4 10" id="KW-0808">Transferase</keyword>
<name>A0A838AG13_9PSEU</name>
<proteinExistence type="inferred from homology"/>
<evidence type="ECO:0000256" key="5">
    <source>
        <dbReference type="ARBA" id="ARBA00022741"/>
    </source>
</evidence>